<feature type="domain" description="Amidohydrolase 3" evidence="1">
    <location>
        <begin position="41"/>
        <end position="499"/>
    </location>
</feature>
<organism evidence="2 3">
    <name type="scientific">Methanoculleus taiwanensis</name>
    <dbReference type="NCBI Taxonomy" id="1550565"/>
    <lineage>
        <taxon>Archaea</taxon>
        <taxon>Methanobacteriati</taxon>
        <taxon>Methanobacteriota</taxon>
        <taxon>Stenosarchaea group</taxon>
        <taxon>Methanomicrobia</taxon>
        <taxon>Methanomicrobiales</taxon>
        <taxon>Methanomicrobiaceae</taxon>
        <taxon>Methanoculleus</taxon>
    </lineage>
</organism>
<dbReference type="InterPro" id="IPR032466">
    <property type="entry name" value="Metal_Hydrolase"/>
</dbReference>
<name>A0A498GYY4_9EURY</name>
<evidence type="ECO:0000313" key="2">
    <source>
        <dbReference type="EMBL" id="RXE55334.1"/>
    </source>
</evidence>
<dbReference type="SUPFAM" id="SSF51556">
    <property type="entry name" value="Metallo-dependent hydrolases"/>
    <property type="match status" value="1"/>
</dbReference>
<gene>
    <name evidence="2" type="ORF">ABH15_11255</name>
</gene>
<dbReference type="Gene3D" id="2.30.40.10">
    <property type="entry name" value="Urease, subunit C, domain 1"/>
    <property type="match status" value="1"/>
</dbReference>
<dbReference type="PANTHER" id="PTHR11647:SF1">
    <property type="entry name" value="COLLAPSIN RESPONSE MEDIATOR PROTEIN"/>
    <property type="match status" value="1"/>
</dbReference>
<dbReference type="AlphaFoldDB" id="A0A498GYY4"/>
<keyword evidence="3" id="KW-1185">Reference proteome</keyword>
<comment type="caution">
    <text evidence="2">The sequence shown here is derived from an EMBL/GenBank/DDBJ whole genome shotgun (WGS) entry which is preliminary data.</text>
</comment>
<dbReference type="Pfam" id="PF07969">
    <property type="entry name" value="Amidohydro_3"/>
    <property type="match status" value="1"/>
</dbReference>
<dbReference type="GO" id="GO:0016810">
    <property type="term" value="F:hydrolase activity, acting on carbon-nitrogen (but not peptide) bonds"/>
    <property type="evidence" value="ECO:0007669"/>
    <property type="project" value="InterPro"/>
</dbReference>
<evidence type="ECO:0000313" key="3">
    <source>
        <dbReference type="Proteomes" id="UP000290932"/>
    </source>
</evidence>
<dbReference type="Proteomes" id="UP000290932">
    <property type="component" value="Unassembled WGS sequence"/>
</dbReference>
<dbReference type="InterPro" id="IPR013108">
    <property type="entry name" value="Amidohydro_3"/>
</dbReference>
<dbReference type="EMBL" id="LHQS01000003">
    <property type="protein sequence ID" value="RXE55334.1"/>
    <property type="molecule type" value="Genomic_DNA"/>
</dbReference>
<reference evidence="2 3" key="1">
    <citation type="journal article" date="2015" name="Int. J. Syst. Evol. Microbiol.">
        <title>Methanoculleus taiwanensis sp. nov., a methanogen isolated from deep marine sediment at the deformation front area near Taiwan.</title>
        <authorList>
            <person name="Weng C.Y."/>
            <person name="Chen S.C."/>
            <person name="Lai M.C."/>
            <person name="Wu S.Y."/>
            <person name="Lin S."/>
            <person name="Yang T.F."/>
            <person name="Chen P.C."/>
        </authorList>
    </citation>
    <scope>NUCLEOTIDE SEQUENCE [LARGE SCALE GENOMIC DNA]</scope>
    <source>
        <strain evidence="2 3">CYW4</strain>
    </source>
</reference>
<dbReference type="PANTHER" id="PTHR11647">
    <property type="entry name" value="HYDRANTOINASE/DIHYDROPYRIMIDINASE FAMILY MEMBER"/>
    <property type="match status" value="1"/>
</dbReference>
<dbReference type="RefSeq" id="WP_128694503.1">
    <property type="nucleotide sequence ID" value="NZ_LHQS01000003.1"/>
</dbReference>
<accession>A0A498GYY4</accession>
<evidence type="ECO:0000259" key="1">
    <source>
        <dbReference type="Pfam" id="PF07969"/>
    </source>
</evidence>
<dbReference type="InterPro" id="IPR050378">
    <property type="entry name" value="Metallo-dep_Hydrolases_sf"/>
</dbReference>
<dbReference type="InterPro" id="IPR011059">
    <property type="entry name" value="Metal-dep_hydrolase_composite"/>
</dbReference>
<sequence>MSEMLIKNAFVIDPLNGINGEVMDIAIRDGKIVEAVGDAAEVIDARRNLTLPGGVDSHTHICGTKVNFGRYMSPEDMRAGRTPRRGHMHATSGYSVPTTYGNSYRYSAMGYTTLLEGAMAPLEARHTHEEFSYTPLQDTMANALFDGNWSVLEAVRDGDTKRVAAVIAWVLSAVKGFAVKLTNPGGTEAWGWGENVDCIQKPIANFEVSPAEIIRTIVEANELLHLPHSVHLHCNNLGKPGNYTCTMGTFGLIPDLNKKRQTLYATHVQYHAYGGSGWNDFCSKSEPIANMVNMRPQIAIDMGQVMFGKTTTMTADGPMEFNLYRLHHDKWSNHDVELETGSGIIPVLYRRKNLVNSVMWAIGLELALLVDDPWRCLLTTDNPNGAPFVRYPEIIALLMSKRYREEELATVHPDTEHRVPLPAIDRELDWHDIAVMTRAAQAKALGIVDIGKGHLAPGADADVAIYPIRVDETDPSVDYRRVIDAFSRTEYTIKRGRVVCRSGECVVDGNNTTIWVKPKVSPEYDMGKDPDFIRKFDRYYTVRMRNYPVQDEYLKRNLCIETEAEL</sequence>
<dbReference type="PIRSF" id="PIRSF006453">
    <property type="entry name" value="FwdA"/>
    <property type="match status" value="1"/>
</dbReference>
<dbReference type="SUPFAM" id="SSF51338">
    <property type="entry name" value="Composite domain of metallo-dependent hydrolases"/>
    <property type="match status" value="2"/>
</dbReference>
<dbReference type="InterPro" id="IPR012027">
    <property type="entry name" value="Formylmethanofuran_DH_asu"/>
</dbReference>
<proteinExistence type="predicted"/>
<dbReference type="NCBIfam" id="TIGR03121">
    <property type="entry name" value="one_C_dehyd_A"/>
    <property type="match status" value="1"/>
</dbReference>
<protein>
    <submittedName>
        <fullName evidence="2">Protein fwdA</fullName>
    </submittedName>
</protein>
<dbReference type="OrthoDB" id="8791at2157"/>